<accession>A0A6C0C382</accession>
<organism evidence="1">
    <name type="scientific">viral metagenome</name>
    <dbReference type="NCBI Taxonomy" id="1070528"/>
    <lineage>
        <taxon>unclassified sequences</taxon>
        <taxon>metagenomes</taxon>
        <taxon>organismal metagenomes</taxon>
    </lineage>
</organism>
<reference evidence="1" key="1">
    <citation type="journal article" date="2020" name="Nature">
        <title>Giant virus diversity and host interactions through global metagenomics.</title>
        <authorList>
            <person name="Schulz F."/>
            <person name="Roux S."/>
            <person name="Paez-Espino D."/>
            <person name="Jungbluth S."/>
            <person name="Walsh D.A."/>
            <person name="Denef V.J."/>
            <person name="McMahon K.D."/>
            <person name="Konstantinidis K.T."/>
            <person name="Eloe-Fadrosh E.A."/>
            <person name="Kyrpides N.C."/>
            <person name="Woyke T."/>
        </authorList>
    </citation>
    <scope>NUCLEOTIDE SEQUENCE</scope>
    <source>
        <strain evidence="1">GVMAG-M-3300020182-33</strain>
    </source>
</reference>
<name>A0A6C0C382_9ZZZZ</name>
<dbReference type="EMBL" id="MN739311">
    <property type="protein sequence ID" value="QHS97983.1"/>
    <property type="molecule type" value="Genomic_DNA"/>
</dbReference>
<dbReference type="AlphaFoldDB" id="A0A6C0C382"/>
<evidence type="ECO:0000313" key="1">
    <source>
        <dbReference type="EMBL" id="QHS97983.1"/>
    </source>
</evidence>
<protein>
    <submittedName>
        <fullName evidence="1">Uncharacterized protein</fullName>
    </submittedName>
</protein>
<sequence length="91" mass="10847">MMEHFQDAGRVPHVFIRFNPDAYTDANGVKHKSCWGQTPKTCEPRVAPKQIKHWEDRLEKLRQQVRHWLDHLPDREVTTLELFYSATSYNI</sequence>
<proteinExistence type="predicted"/>